<feature type="compositionally biased region" description="Polar residues" evidence="2">
    <location>
        <begin position="1"/>
        <end position="19"/>
    </location>
</feature>
<keyword evidence="4" id="KW-1185">Reference proteome</keyword>
<feature type="coiled-coil region" evidence="1">
    <location>
        <begin position="1122"/>
        <end position="1163"/>
    </location>
</feature>
<feature type="compositionally biased region" description="Acidic residues" evidence="2">
    <location>
        <begin position="65"/>
        <end position="74"/>
    </location>
</feature>
<comment type="caution">
    <text evidence="3">The sequence shown here is derived from an EMBL/GenBank/DDBJ whole genome shotgun (WGS) entry which is preliminary data.</text>
</comment>
<keyword evidence="1" id="KW-0175">Coiled coil</keyword>
<dbReference type="EMBL" id="JAGTJS010000010">
    <property type="protein sequence ID" value="KAH7254511.1"/>
    <property type="molecule type" value="Genomic_DNA"/>
</dbReference>
<evidence type="ECO:0000256" key="1">
    <source>
        <dbReference type="SAM" id="Coils"/>
    </source>
</evidence>
<reference evidence="3" key="1">
    <citation type="journal article" date="2021" name="Nat. Commun.">
        <title>Genetic determinants of endophytism in the Arabidopsis root mycobiome.</title>
        <authorList>
            <person name="Mesny F."/>
            <person name="Miyauchi S."/>
            <person name="Thiergart T."/>
            <person name="Pickel B."/>
            <person name="Atanasova L."/>
            <person name="Karlsson M."/>
            <person name="Huettel B."/>
            <person name="Barry K.W."/>
            <person name="Haridas S."/>
            <person name="Chen C."/>
            <person name="Bauer D."/>
            <person name="Andreopoulos W."/>
            <person name="Pangilinan J."/>
            <person name="LaButti K."/>
            <person name="Riley R."/>
            <person name="Lipzen A."/>
            <person name="Clum A."/>
            <person name="Drula E."/>
            <person name="Henrissat B."/>
            <person name="Kohler A."/>
            <person name="Grigoriev I.V."/>
            <person name="Martin F.M."/>
            <person name="Hacquard S."/>
        </authorList>
    </citation>
    <scope>NUCLEOTIDE SEQUENCE</scope>
    <source>
        <strain evidence="3">FSSC 5 MPI-SDFR-AT-0091</strain>
    </source>
</reference>
<proteinExistence type="predicted"/>
<evidence type="ECO:0000313" key="4">
    <source>
        <dbReference type="Proteomes" id="UP000736672"/>
    </source>
</evidence>
<sequence length="1426" mass="156872">MDNTQQSLKRQRSLTSENLNPPAKIPKPEPAPNDSRLKRPRSPSSADGGPPTERPRLSAESTLVEPEDKDEEPLEIGGLQVYNIRQALVGAHGEEFPLPASNTEKEGNLPTPSAVLGQKSPLAKSPTAGVAFVGDTKLLRFIPAKIYIYQSAAATKALHSQPYTEIVRVTGTEKLSLGTFVPTLAGSGWDIIQLVDPKLGFVETTNGLLDERGLFFETDLVFTGALQPVSNFLHDFFKQKEPGIHFSAWLGRERAFDRIESLETLMLRGTLRDVSVNIFDILEFREIGVELLGSRLYDAQTEKMKWHFGFGFFGHLHVTMPRSVVPLQVDYKLRKILSVWELELCLKNEDWVNVMGIEGLALSEVMLISRLDGSDPKSSKLTFDVTAVMQLRSVTMQVRGFYSKEHMELSVFLGNLTLQDVGEIFYELTKVHLDVFDYDVAFDAMSLTISSTELALYGAVTINGHTSVRGSLKLSKDGIEVRGAIGDIAFDDWDLLIREAGFDVFIASKMKGESARSTKVSISGDVSFHSIDARVALFTEKHPKLGWVWTVYGEVSGDLSTSRLVPALKGNSMLDVSLKRLAIIASSRDAAAGTLQGVPFNIVKGVQLCASIDSIAAIEALLGGSVKGMVLRAAYTNGAFALGISLPAARTIRFSDDIWTGPIELSILAGPGVPSPKLMIAAVLNFQVDGQPDDMPLQLELTLGADLIGATASAKMLTPWVNSFGAGKNVVIKTCVMEIGIIYTSFIASGTPGSLAFGGQLAIGSKTAGATFKFSQNPKEQLVDIFVENLGVSDLMTFASLVADRELPTVADDLLHFTKLNMYFSTGTTIGKDVYPPGISAKGDLKIFGKRAQFDCTLGKAVKIMATIEQFSLGPLTVRGATKPDPLVDIEFSAQAQKILIDGAVDIWEASAALHLDISLLPKTTFDFFVHLKLSDLFLLKLEAQLKGTIDIKNYKTWANADFAMYGLMEQRVIDYVTAQLDQQISAAHEAAKEGFEIVKQDMEAKEAVFKAGCDDATKKLEIAKAVWLAKKAQVDSDFANASASATAERKRLQGKVDETERDFKNLIRQKQNELEQVRANADNAIRVAQAAVDLKQRELDDGVRVAQAEVQVARADFLRRAEIVTNDVKSKQAEVDQAKREKEQLKDAIWRLERQRDAAEWLDKWEYRGRIATAEGLLFTADQGLKLYEKYLEEAKNARLASEYIRSEGAVRTAELGLQTAQQVLTPGLNLAKQSFAEVHTTQQALIQGAIEGLRFAETASDELKLFELAKRGLAEGQRVTQALLDTAQKAVDELSDCVEFIGFETAKEGVQFAKENTKELNLARHAVEIAEDAVELELDLAKWATDHAKTTFNIRKVEFSGSVRSLVHPEEGGPPLRVKIEGTILGEEINWKIVWKPKFDLVKFIKELFTLLWEKIKELAKEII</sequence>
<dbReference type="Proteomes" id="UP000736672">
    <property type="component" value="Unassembled WGS sequence"/>
</dbReference>
<evidence type="ECO:0000313" key="3">
    <source>
        <dbReference type="EMBL" id="KAH7254511.1"/>
    </source>
</evidence>
<protein>
    <submittedName>
        <fullName evidence="3">Uncharacterized protein</fullName>
    </submittedName>
</protein>
<feature type="region of interest" description="Disordered" evidence="2">
    <location>
        <begin position="1"/>
        <end position="77"/>
    </location>
</feature>
<evidence type="ECO:0000256" key="2">
    <source>
        <dbReference type="SAM" id="MobiDB-lite"/>
    </source>
</evidence>
<name>A0A9P9HC26_FUSSL</name>
<gene>
    <name evidence="3" type="ORF">B0J15DRAFT_397383</name>
</gene>
<feature type="coiled-coil region" evidence="1">
    <location>
        <begin position="1043"/>
        <end position="1088"/>
    </location>
</feature>
<dbReference type="OrthoDB" id="3219467at2759"/>
<accession>A0A9P9HC26</accession>
<organism evidence="3 4">
    <name type="scientific">Fusarium solani</name>
    <name type="common">Filamentous fungus</name>
    <dbReference type="NCBI Taxonomy" id="169388"/>
    <lineage>
        <taxon>Eukaryota</taxon>
        <taxon>Fungi</taxon>
        <taxon>Dikarya</taxon>
        <taxon>Ascomycota</taxon>
        <taxon>Pezizomycotina</taxon>
        <taxon>Sordariomycetes</taxon>
        <taxon>Hypocreomycetidae</taxon>
        <taxon>Hypocreales</taxon>
        <taxon>Nectriaceae</taxon>
        <taxon>Fusarium</taxon>
        <taxon>Fusarium solani species complex</taxon>
    </lineage>
</organism>